<evidence type="ECO:0000313" key="3">
    <source>
        <dbReference type="Proteomes" id="UP000308652"/>
    </source>
</evidence>
<name>A0A5C3LSJ8_9AGAR</name>
<evidence type="ECO:0000256" key="1">
    <source>
        <dbReference type="SAM" id="Phobius"/>
    </source>
</evidence>
<accession>A0A5C3LSJ8</accession>
<proteinExistence type="predicted"/>
<dbReference type="Proteomes" id="UP000308652">
    <property type="component" value="Unassembled WGS sequence"/>
</dbReference>
<keyword evidence="1" id="KW-0812">Transmembrane</keyword>
<evidence type="ECO:0000313" key="2">
    <source>
        <dbReference type="EMBL" id="TFK36169.1"/>
    </source>
</evidence>
<keyword evidence="3" id="KW-1185">Reference proteome</keyword>
<keyword evidence="1" id="KW-1133">Transmembrane helix</keyword>
<protein>
    <submittedName>
        <fullName evidence="2">Uncharacterized protein</fullName>
    </submittedName>
</protein>
<feature type="non-terminal residue" evidence="2">
    <location>
        <position position="70"/>
    </location>
</feature>
<feature type="transmembrane region" description="Helical" evidence="1">
    <location>
        <begin position="27"/>
        <end position="47"/>
    </location>
</feature>
<gene>
    <name evidence="2" type="ORF">BDQ12DRAFT_687383</name>
</gene>
<keyword evidence="1" id="KW-0472">Membrane</keyword>
<reference evidence="2 3" key="1">
    <citation type="journal article" date="2019" name="Nat. Ecol. Evol.">
        <title>Megaphylogeny resolves global patterns of mushroom evolution.</title>
        <authorList>
            <person name="Varga T."/>
            <person name="Krizsan K."/>
            <person name="Foldi C."/>
            <person name="Dima B."/>
            <person name="Sanchez-Garcia M."/>
            <person name="Sanchez-Ramirez S."/>
            <person name="Szollosi G.J."/>
            <person name="Szarkandi J.G."/>
            <person name="Papp V."/>
            <person name="Albert L."/>
            <person name="Andreopoulos W."/>
            <person name="Angelini C."/>
            <person name="Antonin V."/>
            <person name="Barry K.W."/>
            <person name="Bougher N.L."/>
            <person name="Buchanan P."/>
            <person name="Buyck B."/>
            <person name="Bense V."/>
            <person name="Catcheside P."/>
            <person name="Chovatia M."/>
            <person name="Cooper J."/>
            <person name="Damon W."/>
            <person name="Desjardin D."/>
            <person name="Finy P."/>
            <person name="Geml J."/>
            <person name="Haridas S."/>
            <person name="Hughes K."/>
            <person name="Justo A."/>
            <person name="Karasinski D."/>
            <person name="Kautmanova I."/>
            <person name="Kiss B."/>
            <person name="Kocsube S."/>
            <person name="Kotiranta H."/>
            <person name="LaButti K.M."/>
            <person name="Lechner B.E."/>
            <person name="Liimatainen K."/>
            <person name="Lipzen A."/>
            <person name="Lukacs Z."/>
            <person name="Mihaltcheva S."/>
            <person name="Morgado L.N."/>
            <person name="Niskanen T."/>
            <person name="Noordeloos M.E."/>
            <person name="Ohm R.A."/>
            <person name="Ortiz-Santana B."/>
            <person name="Ovrebo C."/>
            <person name="Racz N."/>
            <person name="Riley R."/>
            <person name="Savchenko A."/>
            <person name="Shiryaev A."/>
            <person name="Soop K."/>
            <person name="Spirin V."/>
            <person name="Szebenyi C."/>
            <person name="Tomsovsky M."/>
            <person name="Tulloss R.E."/>
            <person name="Uehling J."/>
            <person name="Grigoriev I.V."/>
            <person name="Vagvolgyi C."/>
            <person name="Papp T."/>
            <person name="Martin F.M."/>
            <person name="Miettinen O."/>
            <person name="Hibbett D.S."/>
            <person name="Nagy L.G."/>
        </authorList>
    </citation>
    <scope>NUCLEOTIDE SEQUENCE [LARGE SCALE GENOMIC DNA]</scope>
    <source>
        <strain evidence="2 3">CBS 166.37</strain>
    </source>
</reference>
<organism evidence="2 3">
    <name type="scientific">Crucibulum laeve</name>
    <dbReference type="NCBI Taxonomy" id="68775"/>
    <lineage>
        <taxon>Eukaryota</taxon>
        <taxon>Fungi</taxon>
        <taxon>Dikarya</taxon>
        <taxon>Basidiomycota</taxon>
        <taxon>Agaricomycotina</taxon>
        <taxon>Agaricomycetes</taxon>
        <taxon>Agaricomycetidae</taxon>
        <taxon>Agaricales</taxon>
        <taxon>Agaricineae</taxon>
        <taxon>Nidulariaceae</taxon>
        <taxon>Crucibulum</taxon>
    </lineage>
</organism>
<dbReference type="AlphaFoldDB" id="A0A5C3LSJ8"/>
<sequence length="70" mass="7599">MDSGHSSFVSTSATSFFILKLQALSTIMNSFSCLVSVLYCVAAFICVHTSPASLFRPSLLSAQLLKPRLR</sequence>
<dbReference type="EMBL" id="ML213616">
    <property type="protein sequence ID" value="TFK36169.1"/>
    <property type="molecule type" value="Genomic_DNA"/>
</dbReference>